<protein>
    <submittedName>
        <fullName evidence="2">Uncharacterized protein</fullName>
    </submittedName>
</protein>
<dbReference type="Proteomes" id="UP000298652">
    <property type="component" value="Chromosome 2"/>
</dbReference>
<keyword evidence="3" id="KW-1185">Reference proteome</keyword>
<dbReference type="AlphaFoldDB" id="A0A4V6DAN5"/>
<organism evidence="2 3">
    <name type="scientific">Setaria viridis</name>
    <name type="common">Green bristlegrass</name>
    <name type="synonym">Setaria italica subsp. viridis</name>
    <dbReference type="NCBI Taxonomy" id="4556"/>
    <lineage>
        <taxon>Eukaryota</taxon>
        <taxon>Viridiplantae</taxon>
        <taxon>Streptophyta</taxon>
        <taxon>Embryophyta</taxon>
        <taxon>Tracheophyta</taxon>
        <taxon>Spermatophyta</taxon>
        <taxon>Magnoliopsida</taxon>
        <taxon>Liliopsida</taxon>
        <taxon>Poales</taxon>
        <taxon>Poaceae</taxon>
        <taxon>PACMAD clade</taxon>
        <taxon>Panicoideae</taxon>
        <taxon>Panicodae</taxon>
        <taxon>Paniceae</taxon>
        <taxon>Cenchrinae</taxon>
        <taxon>Setaria</taxon>
    </lineage>
</organism>
<keyword evidence="1" id="KW-0812">Transmembrane</keyword>
<keyword evidence="1" id="KW-1133">Transmembrane helix</keyword>
<feature type="transmembrane region" description="Helical" evidence="1">
    <location>
        <begin position="65"/>
        <end position="81"/>
    </location>
</feature>
<accession>A0A4V6DAN5</accession>
<evidence type="ECO:0000313" key="2">
    <source>
        <dbReference type="EMBL" id="TKW30416.1"/>
    </source>
</evidence>
<gene>
    <name evidence="2" type="ORF">SEVIR_2G035300v2</name>
</gene>
<evidence type="ECO:0000313" key="3">
    <source>
        <dbReference type="Proteomes" id="UP000298652"/>
    </source>
</evidence>
<keyword evidence="1" id="KW-0472">Membrane</keyword>
<dbReference type="Gramene" id="TKW30416">
    <property type="protein sequence ID" value="TKW30416"/>
    <property type="gene ID" value="SEVIR_2G035300v2"/>
</dbReference>
<evidence type="ECO:0000256" key="1">
    <source>
        <dbReference type="SAM" id="Phobius"/>
    </source>
</evidence>
<sequence length="116" mass="12964">MRESSGFTASVRALLFGRGVNCSAQGSPCSVQQFAAVGYSGNFFYRSWLLVWLSETVRGMEQLSIVLPVPVLLLSLFGYYFASFTRARLPCVIFYWILDSIVTDLVFDNQRIDATG</sequence>
<name>A0A4V6DAN5_SETVI</name>
<proteinExistence type="predicted"/>
<reference evidence="2" key="1">
    <citation type="submission" date="2019-03" db="EMBL/GenBank/DDBJ databases">
        <title>WGS assembly of Setaria viridis.</title>
        <authorList>
            <person name="Huang P."/>
            <person name="Jenkins J."/>
            <person name="Grimwood J."/>
            <person name="Barry K."/>
            <person name="Healey A."/>
            <person name="Mamidi S."/>
            <person name="Sreedasyam A."/>
            <person name="Shu S."/>
            <person name="Feldman M."/>
            <person name="Wu J."/>
            <person name="Yu Y."/>
            <person name="Chen C."/>
            <person name="Johnson J."/>
            <person name="Rokhsar D."/>
            <person name="Baxter I."/>
            <person name="Schmutz J."/>
            <person name="Brutnell T."/>
            <person name="Kellogg E."/>
        </authorList>
    </citation>
    <scope>NUCLEOTIDE SEQUENCE [LARGE SCALE GENOMIC DNA]</scope>
</reference>
<dbReference type="EMBL" id="CM016553">
    <property type="protein sequence ID" value="TKW30416.1"/>
    <property type="molecule type" value="Genomic_DNA"/>
</dbReference>